<keyword evidence="5 7" id="KW-0472">Membrane</keyword>
<keyword evidence="2" id="KW-1003">Cell membrane</keyword>
<protein>
    <submittedName>
        <fullName evidence="9">Phage shock protein C</fullName>
    </submittedName>
</protein>
<feature type="compositionally biased region" description="Basic and acidic residues" evidence="6">
    <location>
        <begin position="99"/>
        <end position="108"/>
    </location>
</feature>
<evidence type="ECO:0000313" key="10">
    <source>
        <dbReference type="Proteomes" id="UP000234845"/>
    </source>
</evidence>
<name>A0A2N5Y485_9GAMM</name>
<dbReference type="Proteomes" id="UP000234845">
    <property type="component" value="Unassembled WGS sequence"/>
</dbReference>
<evidence type="ECO:0000256" key="7">
    <source>
        <dbReference type="SAM" id="Phobius"/>
    </source>
</evidence>
<evidence type="ECO:0000256" key="5">
    <source>
        <dbReference type="ARBA" id="ARBA00023136"/>
    </source>
</evidence>
<evidence type="ECO:0000313" key="9">
    <source>
        <dbReference type="EMBL" id="PLW83199.1"/>
    </source>
</evidence>
<evidence type="ECO:0000256" key="4">
    <source>
        <dbReference type="ARBA" id="ARBA00022989"/>
    </source>
</evidence>
<evidence type="ECO:0000256" key="2">
    <source>
        <dbReference type="ARBA" id="ARBA00022475"/>
    </source>
</evidence>
<comment type="caution">
    <text evidence="9">The sequence shown here is derived from an EMBL/GenBank/DDBJ whole genome shotgun (WGS) entry which is preliminary data.</text>
</comment>
<keyword evidence="4 7" id="KW-1133">Transmembrane helix</keyword>
<evidence type="ECO:0000259" key="8">
    <source>
        <dbReference type="Pfam" id="PF04024"/>
    </source>
</evidence>
<evidence type="ECO:0000256" key="3">
    <source>
        <dbReference type="ARBA" id="ARBA00022692"/>
    </source>
</evidence>
<feature type="region of interest" description="Disordered" evidence="6">
    <location>
        <begin position="99"/>
        <end position="119"/>
    </location>
</feature>
<organism evidence="9 10">
    <name type="scientific">Kineobactrum sediminis</name>
    <dbReference type="NCBI Taxonomy" id="1905677"/>
    <lineage>
        <taxon>Bacteria</taxon>
        <taxon>Pseudomonadati</taxon>
        <taxon>Pseudomonadota</taxon>
        <taxon>Gammaproteobacteria</taxon>
        <taxon>Cellvibrionales</taxon>
        <taxon>Halieaceae</taxon>
        <taxon>Kineobactrum</taxon>
    </lineage>
</organism>
<accession>A0A2N5Y485</accession>
<gene>
    <name evidence="9" type="ORF">CWI75_07230</name>
</gene>
<dbReference type="PANTHER" id="PTHR33885">
    <property type="entry name" value="PHAGE SHOCK PROTEIN C"/>
    <property type="match status" value="1"/>
</dbReference>
<dbReference type="InterPro" id="IPR007168">
    <property type="entry name" value="Phageshock_PspC_N"/>
</dbReference>
<dbReference type="OrthoDB" id="7359894at2"/>
<dbReference type="InterPro" id="IPR052027">
    <property type="entry name" value="PspC"/>
</dbReference>
<dbReference type="GO" id="GO:0005886">
    <property type="term" value="C:plasma membrane"/>
    <property type="evidence" value="ECO:0007669"/>
    <property type="project" value="UniProtKB-SubCell"/>
</dbReference>
<keyword evidence="3 7" id="KW-0812">Transmembrane</keyword>
<proteinExistence type="predicted"/>
<dbReference type="AlphaFoldDB" id="A0A2N5Y485"/>
<evidence type="ECO:0000256" key="6">
    <source>
        <dbReference type="SAM" id="MobiDB-lite"/>
    </source>
</evidence>
<dbReference type="PANTHER" id="PTHR33885:SF3">
    <property type="entry name" value="PHAGE SHOCK PROTEIN C"/>
    <property type="match status" value="1"/>
</dbReference>
<sequence length="178" mass="20428">MSVHNDRYKEPRGDFSRSTGGLTGGFCTRRAAGWGMNLYRNTRDGKIAGVCAGLANHLDIAPWVMRLLWFVAVLFTGTLALWAYVGMWIALAPRPDRYRNSGRDRSPHGPDPGPDVEMEYDEYHHDYRPRKVFRYSEPGSVRLRRASERLDAAVRRVEDMETYVTSRQYELNKEISGL</sequence>
<feature type="domain" description="Phage shock protein PspC N-terminal" evidence="8">
    <location>
        <begin position="37"/>
        <end position="91"/>
    </location>
</feature>
<keyword evidence="10" id="KW-1185">Reference proteome</keyword>
<reference evidence="10" key="1">
    <citation type="submission" date="2017-11" db="EMBL/GenBank/DDBJ databases">
        <title>The draft genome sequence of Chromatocurvus sp. F02.</title>
        <authorList>
            <person name="Du Z.-J."/>
            <person name="Chang Y.-Q."/>
        </authorList>
    </citation>
    <scope>NUCLEOTIDE SEQUENCE [LARGE SCALE GENOMIC DNA]</scope>
    <source>
        <strain evidence="10">F02</strain>
    </source>
</reference>
<dbReference type="EMBL" id="PKLZ01000003">
    <property type="protein sequence ID" value="PLW83199.1"/>
    <property type="molecule type" value="Genomic_DNA"/>
</dbReference>
<comment type="subcellular location">
    <subcellularLocation>
        <location evidence="1">Cell membrane</location>
        <topology evidence="1">Single-pass membrane protein</topology>
    </subcellularLocation>
</comment>
<evidence type="ECO:0000256" key="1">
    <source>
        <dbReference type="ARBA" id="ARBA00004162"/>
    </source>
</evidence>
<dbReference type="Pfam" id="PF04024">
    <property type="entry name" value="PspC"/>
    <property type="match status" value="1"/>
</dbReference>
<feature type="transmembrane region" description="Helical" evidence="7">
    <location>
        <begin position="67"/>
        <end position="91"/>
    </location>
</feature>
<dbReference type="RefSeq" id="WP_101520800.1">
    <property type="nucleotide sequence ID" value="NZ_PKLZ01000003.1"/>
</dbReference>